<organism evidence="6 7">
    <name type="scientific">Gryllus longicercus</name>
    <dbReference type="NCBI Taxonomy" id="2509291"/>
    <lineage>
        <taxon>Eukaryota</taxon>
        <taxon>Metazoa</taxon>
        <taxon>Ecdysozoa</taxon>
        <taxon>Arthropoda</taxon>
        <taxon>Hexapoda</taxon>
        <taxon>Insecta</taxon>
        <taxon>Pterygota</taxon>
        <taxon>Neoptera</taxon>
        <taxon>Polyneoptera</taxon>
        <taxon>Orthoptera</taxon>
        <taxon>Ensifera</taxon>
        <taxon>Gryllidea</taxon>
        <taxon>Grylloidea</taxon>
        <taxon>Gryllidae</taxon>
        <taxon>Gryllinae</taxon>
        <taxon>Gryllus</taxon>
    </lineage>
</organism>
<keyword evidence="3" id="KW-0285">Flavoprotein</keyword>
<dbReference type="PANTHER" id="PTHR11552">
    <property type="entry name" value="GLUCOSE-METHANOL-CHOLINE GMC OXIDOREDUCTASE"/>
    <property type="match status" value="1"/>
</dbReference>
<dbReference type="EMBL" id="JAZDUA010000099">
    <property type="protein sequence ID" value="KAK7868165.1"/>
    <property type="molecule type" value="Genomic_DNA"/>
</dbReference>
<feature type="binding site" evidence="2">
    <location>
        <position position="299"/>
    </location>
    <ligand>
        <name>FAD</name>
        <dbReference type="ChEBI" id="CHEBI:57692"/>
    </ligand>
</feature>
<dbReference type="InterPro" id="IPR012132">
    <property type="entry name" value="GMC_OxRdtase"/>
</dbReference>
<comment type="caution">
    <text evidence="6">The sequence shown here is derived from an EMBL/GenBank/DDBJ whole genome shotgun (WGS) entry which is preliminary data.</text>
</comment>
<dbReference type="InterPro" id="IPR036188">
    <property type="entry name" value="FAD/NAD-bd_sf"/>
</dbReference>
<comment type="cofactor">
    <cofactor evidence="2">
        <name>FAD</name>
        <dbReference type="ChEBI" id="CHEBI:57692"/>
    </cofactor>
</comment>
<evidence type="ECO:0000256" key="1">
    <source>
        <dbReference type="ARBA" id="ARBA00010790"/>
    </source>
</evidence>
<evidence type="ECO:0000313" key="7">
    <source>
        <dbReference type="Proteomes" id="UP001378592"/>
    </source>
</evidence>
<dbReference type="Gene3D" id="3.30.560.10">
    <property type="entry name" value="Glucose Oxidase, domain 3"/>
    <property type="match status" value="1"/>
</dbReference>
<reference evidence="6 7" key="1">
    <citation type="submission" date="2024-03" db="EMBL/GenBank/DDBJ databases">
        <title>The genome assembly and annotation of the cricket Gryllus longicercus Weissman &amp; Gray.</title>
        <authorList>
            <person name="Szrajer S."/>
            <person name="Gray D."/>
            <person name="Ylla G."/>
        </authorList>
    </citation>
    <scope>NUCLEOTIDE SEQUENCE [LARGE SCALE GENOMIC DNA]</scope>
    <source>
        <strain evidence="6">DAG 2021-001</strain>
        <tissue evidence="6">Whole body minus gut</tissue>
    </source>
</reference>
<comment type="similarity">
    <text evidence="1 3">Belongs to the GMC oxidoreductase family.</text>
</comment>
<dbReference type="Gene3D" id="3.50.50.60">
    <property type="entry name" value="FAD/NAD(P)-binding domain"/>
    <property type="match status" value="1"/>
</dbReference>
<dbReference type="PANTHER" id="PTHR11552:SF186">
    <property type="entry name" value="GLUCOSE-METHANOL-CHOLINE OXIDOREDUCTASE N-TERMINAL DOMAIN-CONTAINING PROTEIN"/>
    <property type="match status" value="1"/>
</dbReference>
<keyword evidence="2 3" id="KW-0274">FAD</keyword>
<dbReference type="PIRSF" id="PIRSF000137">
    <property type="entry name" value="Alcohol_oxidase"/>
    <property type="match status" value="1"/>
</dbReference>
<feature type="domain" description="Glucose-methanol-choline oxidoreductase N-terminal" evidence="5">
    <location>
        <begin position="337"/>
        <end position="351"/>
    </location>
</feature>
<evidence type="ECO:0000259" key="5">
    <source>
        <dbReference type="PROSITE" id="PS00624"/>
    </source>
</evidence>
<dbReference type="GO" id="GO:0050660">
    <property type="term" value="F:flavin adenine dinucleotide binding"/>
    <property type="evidence" value="ECO:0007669"/>
    <property type="project" value="InterPro"/>
</dbReference>
<protein>
    <recommendedName>
        <fullName evidence="4 5">Glucose-methanol-choline oxidoreductase N-terminal domain-containing protein</fullName>
    </recommendedName>
</protein>
<dbReference type="SUPFAM" id="SSF54373">
    <property type="entry name" value="FAD-linked reductases, C-terminal domain"/>
    <property type="match status" value="1"/>
</dbReference>
<dbReference type="PROSITE" id="PS00623">
    <property type="entry name" value="GMC_OXRED_1"/>
    <property type="match status" value="1"/>
</dbReference>
<dbReference type="Pfam" id="PF05199">
    <property type="entry name" value="GMC_oxred_C"/>
    <property type="match status" value="1"/>
</dbReference>
<dbReference type="PROSITE" id="PS00624">
    <property type="entry name" value="GMC_OXRED_2"/>
    <property type="match status" value="1"/>
</dbReference>
<dbReference type="Proteomes" id="UP001378592">
    <property type="component" value="Unassembled WGS sequence"/>
</dbReference>
<dbReference type="Pfam" id="PF00732">
    <property type="entry name" value="GMC_oxred_N"/>
    <property type="match status" value="1"/>
</dbReference>
<evidence type="ECO:0000256" key="2">
    <source>
        <dbReference type="PIRSR" id="PIRSR000137-2"/>
    </source>
</evidence>
<dbReference type="InterPro" id="IPR007867">
    <property type="entry name" value="GMC_OxRtase_C"/>
</dbReference>
<accession>A0AAN9VNA3</accession>
<gene>
    <name evidence="6" type="ORF">R5R35_003038</name>
</gene>
<dbReference type="InterPro" id="IPR000172">
    <property type="entry name" value="GMC_OxRdtase_N"/>
</dbReference>
<evidence type="ECO:0000313" key="6">
    <source>
        <dbReference type="EMBL" id="KAK7868165.1"/>
    </source>
</evidence>
<name>A0AAN9VNA3_9ORTH</name>
<feature type="domain" description="Glucose-methanol-choline oxidoreductase N-terminal" evidence="4">
    <location>
        <begin position="154"/>
        <end position="177"/>
    </location>
</feature>
<evidence type="ECO:0000259" key="4">
    <source>
        <dbReference type="PROSITE" id="PS00623"/>
    </source>
</evidence>
<feature type="binding site" evidence="2">
    <location>
        <begin position="164"/>
        <end position="167"/>
    </location>
    <ligand>
        <name>FAD</name>
        <dbReference type="ChEBI" id="CHEBI:57692"/>
    </ligand>
</feature>
<dbReference type="AlphaFoldDB" id="A0AAN9VNA3"/>
<proteinExistence type="inferred from homology"/>
<feature type="binding site" evidence="2">
    <location>
        <position position="160"/>
    </location>
    <ligand>
        <name>FAD</name>
        <dbReference type="ChEBI" id="CHEBI:57692"/>
    </ligand>
</feature>
<evidence type="ECO:0000256" key="3">
    <source>
        <dbReference type="RuleBase" id="RU003968"/>
    </source>
</evidence>
<sequence>MEAACTGAGAAGASHWAAGAGSCAAAAAGAGAPGAAGVSAMLFGALLATLTQSQSRLGHSADYPADAAGALLERYDFVVVGAGSAGSAVAARLSENPDWSVLLLEAGGDPPADSDVPITWVAQQNTPVDWAYRTEPDEKSCGAIKDGQCRWPRGKMLGGTSSINANVYIRGHKCDYDHWAQLGNPGWSYEEVLPYFKKSENLVDDELFEADARASHFHSKGGPLSVQHFHHDVPVGPAVLDAGAELGLPRLRDLNGARAAGVGRLHASLAQGERCNSAKAFLGGAAGRPNLHLARGALVTKVLVDPATKQALGVRFTRGGEGQQDVLVSKEVIVSGGAVNTPQLLMLSGIGPRAHLAQVGVSPVIADLPVGENLHDHTMYLGLVLSLDPQQPFDPLDAAYEYLKAKTGPFTSAGITGVSMFFHTKQKLGVDDEKECVNIQVHMFLVHRNNTMEFDTFMQNVGFDDHILEQFRAIWREKDLLIIAPLLLLPKSRGRIQLKSTNPEDHPKITSGYFYDSEDIETLVDGIETAVRLGSTRALRALGARWEPIVPRACEGLAYGTRDFWRCAVTQLADTVYHPVGTAKMGPAADAGAVVDARLRVRGVKGLRVVDASVMPVVPTGNTNAPTIMVAEKAADLIKEDWALGSEL</sequence>
<keyword evidence="7" id="KW-1185">Reference proteome</keyword>
<dbReference type="GO" id="GO:0016614">
    <property type="term" value="F:oxidoreductase activity, acting on CH-OH group of donors"/>
    <property type="evidence" value="ECO:0007669"/>
    <property type="project" value="InterPro"/>
</dbReference>
<dbReference type="SUPFAM" id="SSF51905">
    <property type="entry name" value="FAD/NAD(P)-binding domain"/>
    <property type="match status" value="1"/>
</dbReference>